<evidence type="ECO:0000313" key="2">
    <source>
        <dbReference type="EMBL" id="WRQ89692.1"/>
    </source>
</evidence>
<dbReference type="EC" id="3.1.-.-" evidence="2"/>
<dbReference type="PANTHER" id="PTHR47176">
    <property type="entry name" value="OSJNBA0020J04.13 PROTEIN"/>
    <property type="match status" value="1"/>
</dbReference>
<dbReference type="CDD" id="cd01310">
    <property type="entry name" value="TatD_DNAse"/>
    <property type="match status" value="1"/>
</dbReference>
<reference evidence="2 3" key="2">
    <citation type="submission" date="2023-12" db="EMBL/GenBank/DDBJ databases">
        <title>Description of an unclassified Opitutus bacterium of Verrucomicrobiota.</title>
        <authorList>
            <person name="Zhang D.-F."/>
        </authorList>
    </citation>
    <scope>NUCLEOTIDE SEQUENCE [LARGE SCALE GENOMIC DNA]</scope>
    <source>
        <strain evidence="2 3">WL0086</strain>
    </source>
</reference>
<dbReference type="EMBL" id="CP139781">
    <property type="protein sequence ID" value="WRQ89692.1"/>
    <property type="molecule type" value="Genomic_DNA"/>
</dbReference>
<accession>A0ABZ1CEG9</accession>
<protein>
    <submittedName>
        <fullName evidence="2">TatD family hydrolase</fullName>
        <ecNumber evidence="2">3.1.-.-</ecNumber>
    </submittedName>
</protein>
<dbReference type="Gene3D" id="3.20.20.140">
    <property type="entry name" value="Metal-dependent hydrolases"/>
    <property type="match status" value="1"/>
</dbReference>
<dbReference type="RefSeq" id="WP_221032153.1">
    <property type="nucleotide sequence ID" value="NZ_CP139781.1"/>
</dbReference>
<proteinExistence type="predicted"/>
<dbReference type="InterPro" id="IPR032466">
    <property type="entry name" value="Metal_Hydrolase"/>
</dbReference>
<organism evidence="2 3">
    <name type="scientific">Actomonas aquatica</name>
    <dbReference type="NCBI Taxonomy" id="2866162"/>
    <lineage>
        <taxon>Bacteria</taxon>
        <taxon>Pseudomonadati</taxon>
        <taxon>Verrucomicrobiota</taxon>
        <taxon>Opitutia</taxon>
        <taxon>Opitutales</taxon>
        <taxon>Opitutaceae</taxon>
        <taxon>Actomonas</taxon>
    </lineage>
</organism>
<dbReference type="InterPro" id="IPR001130">
    <property type="entry name" value="TatD-like"/>
</dbReference>
<dbReference type="PIRSF" id="PIRSF005902">
    <property type="entry name" value="DNase_TatD"/>
    <property type="match status" value="1"/>
</dbReference>
<dbReference type="Proteomes" id="UP000738431">
    <property type="component" value="Chromosome"/>
</dbReference>
<dbReference type="Pfam" id="PF01026">
    <property type="entry name" value="TatD_DNase"/>
    <property type="match status" value="1"/>
</dbReference>
<keyword evidence="3" id="KW-1185">Reference proteome</keyword>
<dbReference type="PANTHER" id="PTHR47176:SF1">
    <property type="entry name" value="OS04G0577500 PROTEIN"/>
    <property type="match status" value="1"/>
</dbReference>
<gene>
    <name evidence="2" type="ORF">K1X11_009760</name>
</gene>
<reference evidence="2 3" key="1">
    <citation type="submission" date="2021-08" db="EMBL/GenBank/DDBJ databases">
        <authorList>
            <person name="Zhang D."/>
            <person name="Zhang A."/>
            <person name="Wang L."/>
        </authorList>
    </citation>
    <scope>NUCLEOTIDE SEQUENCE [LARGE SCALE GENOMIC DNA]</scope>
    <source>
        <strain evidence="2 3">WL0086</strain>
    </source>
</reference>
<feature type="compositionally biased region" description="Pro residues" evidence="1">
    <location>
        <begin position="221"/>
        <end position="231"/>
    </location>
</feature>
<keyword evidence="2" id="KW-0378">Hydrolase</keyword>
<evidence type="ECO:0000313" key="3">
    <source>
        <dbReference type="Proteomes" id="UP000738431"/>
    </source>
</evidence>
<name>A0ABZ1CEG9_9BACT</name>
<evidence type="ECO:0000256" key="1">
    <source>
        <dbReference type="SAM" id="MobiDB-lite"/>
    </source>
</evidence>
<sequence length="280" mass="31167">MLFDAHNHLHFAELTPHFDAILDDLQAIGLAGAVVNGTHPDDDWADVNALADRYDWVLPSYGIHPWDVGQRPSDWQDKFTRQLSASPRSPVGEIGIDRWMTDSARPDHPLLQDVVRAPYAEQVEVFTWQLRWAAAHDRPATIHCLQAWGPLLEILRSSPLPARGFLLHAYGGSADMVPAFAELGAYFSYNTSFIDPRRAKTHAAFRSVPRDRLLVETDAPATPPPEPPYLLPSPTAGSRPLNHPANLVAAYAHLAQLRDHPLPDLTAQISANYHRLFLAL</sequence>
<dbReference type="SUPFAM" id="SSF51556">
    <property type="entry name" value="Metallo-dependent hydrolases"/>
    <property type="match status" value="1"/>
</dbReference>
<dbReference type="GO" id="GO:0016787">
    <property type="term" value="F:hydrolase activity"/>
    <property type="evidence" value="ECO:0007669"/>
    <property type="project" value="UniProtKB-KW"/>
</dbReference>
<feature type="region of interest" description="Disordered" evidence="1">
    <location>
        <begin position="217"/>
        <end position="236"/>
    </location>
</feature>